<dbReference type="Proteomes" id="UP000085678">
    <property type="component" value="Unplaced"/>
</dbReference>
<keyword evidence="3" id="KW-1185">Reference proteome</keyword>
<dbReference type="GeneID" id="106169617"/>
<keyword evidence="2" id="KW-1133">Transmembrane helix</keyword>
<proteinExistence type="predicted"/>
<dbReference type="AlphaFoldDB" id="A0A1S3J3Z8"/>
<feature type="transmembrane region" description="Helical" evidence="2">
    <location>
        <begin position="60"/>
        <end position="81"/>
    </location>
</feature>
<sequence>MSGQGGNNEFVLIEHSECIRRISDELGEELKQLTARVERLEKRIINEHIFLAFQEKIWDVLKSFIILVFPMALVFLIDHVFDNIDPYPAQESAQLFRELLVVMFMGFGIGYGVPAFVVSLIDLNYYLNGCTEQVKARQDLKDLMHDLKKTCGNVAGQEDAENRDPECEKEEEEGLASGDVEEDEEEVDGQSDTEDPKDK</sequence>
<evidence type="ECO:0000256" key="2">
    <source>
        <dbReference type="SAM" id="Phobius"/>
    </source>
</evidence>
<keyword evidence="2" id="KW-0472">Membrane</keyword>
<dbReference type="KEGG" id="lak:106169617"/>
<reference evidence="4" key="1">
    <citation type="submission" date="2025-08" db="UniProtKB">
        <authorList>
            <consortium name="RefSeq"/>
        </authorList>
    </citation>
    <scope>IDENTIFICATION</scope>
    <source>
        <tissue evidence="4">Gonads</tissue>
    </source>
</reference>
<evidence type="ECO:0000313" key="3">
    <source>
        <dbReference type="Proteomes" id="UP000085678"/>
    </source>
</evidence>
<feature type="transmembrane region" description="Helical" evidence="2">
    <location>
        <begin position="101"/>
        <end position="127"/>
    </location>
</feature>
<dbReference type="InParanoid" id="A0A1S3J3Z8"/>
<feature type="compositionally biased region" description="Acidic residues" evidence="1">
    <location>
        <begin position="167"/>
        <end position="193"/>
    </location>
</feature>
<gene>
    <name evidence="4" type="primary">LOC106169617</name>
</gene>
<feature type="region of interest" description="Disordered" evidence="1">
    <location>
        <begin position="154"/>
        <end position="199"/>
    </location>
</feature>
<evidence type="ECO:0000256" key="1">
    <source>
        <dbReference type="SAM" id="MobiDB-lite"/>
    </source>
</evidence>
<protein>
    <submittedName>
        <fullName evidence="4">Uncharacterized protein LOC106169617</fullName>
    </submittedName>
</protein>
<evidence type="ECO:0000313" key="4">
    <source>
        <dbReference type="RefSeq" id="XP_013404584.1"/>
    </source>
</evidence>
<keyword evidence="2" id="KW-0812">Transmembrane</keyword>
<organism evidence="3 4">
    <name type="scientific">Lingula anatina</name>
    <name type="common">Brachiopod</name>
    <name type="synonym">Lingula unguis</name>
    <dbReference type="NCBI Taxonomy" id="7574"/>
    <lineage>
        <taxon>Eukaryota</taxon>
        <taxon>Metazoa</taxon>
        <taxon>Spiralia</taxon>
        <taxon>Lophotrochozoa</taxon>
        <taxon>Brachiopoda</taxon>
        <taxon>Linguliformea</taxon>
        <taxon>Lingulata</taxon>
        <taxon>Lingulida</taxon>
        <taxon>Linguloidea</taxon>
        <taxon>Lingulidae</taxon>
        <taxon>Lingula</taxon>
    </lineage>
</organism>
<accession>A0A1S3J3Z8</accession>
<name>A0A1S3J3Z8_LINAN</name>
<dbReference type="RefSeq" id="XP_013404584.1">
    <property type="nucleotide sequence ID" value="XM_013549130.1"/>
</dbReference>